<dbReference type="Pfam" id="PF05685">
    <property type="entry name" value="Uma2"/>
    <property type="match status" value="1"/>
</dbReference>
<dbReference type="InterPro" id="IPR012296">
    <property type="entry name" value="Nuclease_put_TT1808"/>
</dbReference>
<dbReference type="InterPro" id="IPR008538">
    <property type="entry name" value="Uma2"/>
</dbReference>
<keyword evidence="3" id="KW-1185">Reference proteome</keyword>
<gene>
    <name evidence="2" type="ORF">IQ235_10890</name>
</gene>
<dbReference type="EMBL" id="JADEXN010000174">
    <property type="protein sequence ID" value="MBE9041285.1"/>
    <property type="molecule type" value="Genomic_DNA"/>
</dbReference>
<accession>A0A928W0Z0</accession>
<dbReference type="InterPro" id="IPR011335">
    <property type="entry name" value="Restrct_endonuc-II-like"/>
</dbReference>
<dbReference type="Proteomes" id="UP000621799">
    <property type="component" value="Unassembled WGS sequence"/>
</dbReference>
<dbReference type="SUPFAM" id="SSF52980">
    <property type="entry name" value="Restriction endonuclease-like"/>
    <property type="match status" value="1"/>
</dbReference>
<organism evidence="2 3">
    <name type="scientific">Zarconia navalis LEGE 11467</name>
    <dbReference type="NCBI Taxonomy" id="1828826"/>
    <lineage>
        <taxon>Bacteria</taxon>
        <taxon>Bacillati</taxon>
        <taxon>Cyanobacteriota</taxon>
        <taxon>Cyanophyceae</taxon>
        <taxon>Oscillatoriophycideae</taxon>
        <taxon>Oscillatoriales</taxon>
        <taxon>Oscillatoriales incertae sedis</taxon>
        <taxon>Zarconia</taxon>
        <taxon>Zarconia navalis</taxon>
    </lineage>
</organism>
<keyword evidence="2" id="KW-0255">Endonuclease</keyword>
<dbReference type="PANTHER" id="PTHR36558:SF1">
    <property type="entry name" value="RESTRICTION ENDONUCLEASE DOMAIN-CONTAINING PROTEIN-RELATED"/>
    <property type="match status" value="1"/>
</dbReference>
<keyword evidence="2" id="KW-0540">Nuclease</keyword>
<feature type="domain" description="Putative restriction endonuclease" evidence="1">
    <location>
        <begin position="13"/>
        <end position="178"/>
    </location>
</feature>
<proteinExistence type="predicted"/>
<evidence type="ECO:0000313" key="3">
    <source>
        <dbReference type="Proteomes" id="UP000621799"/>
    </source>
</evidence>
<evidence type="ECO:0000259" key="1">
    <source>
        <dbReference type="Pfam" id="PF05685"/>
    </source>
</evidence>
<dbReference type="CDD" id="cd06260">
    <property type="entry name" value="DUF820-like"/>
    <property type="match status" value="1"/>
</dbReference>
<dbReference type="GO" id="GO:0004519">
    <property type="term" value="F:endonuclease activity"/>
    <property type="evidence" value="ECO:0007669"/>
    <property type="project" value="UniProtKB-KW"/>
</dbReference>
<keyword evidence="2" id="KW-0378">Hydrolase</keyword>
<dbReference type="AlphaFoldDB" id="A0A928W0Z0"/>
<dbReference type="RefSeq" id="WP_264321501.1">
    <property type="nucleotide sequence ID" value="NZ_JADEXN010000174.1"/>
</dbReference>
<comment type="caution">
    <text evidence="2">The sequence shown here is derived from an EMBL/GenBank/DDBJ whole genome shotgun (WGS) entry which is preliminary data.</text>
</comment>
<evidence type="ECO:0000313" key="2">
    <source>
        <dbReference type="EMBL" id="MBE9041285.1"/>
    </source>
</evidence>
<dbReference type="PANTHER" id="PTHR36558">
    <property type="entry name" value="GLR1098 PROTEIN"/>
    <property type="match status" value="1"/>
</dbReference>
<reference evidence="2" key="1">
    <citation type="submission" date="2020-10" db="EMBL/GenBank/DDBJ databases">
        <authorList>
            <person name="Castelo-Branco R."/>
            <person name="Eusebio N."/>
            <person name="Adriana R."/>
            <person name="Vieira A."/>
            <person name="Brugerolle De Fraissinette N."/>
            <person name="Rezende De Castro R."/>
            <person name="Schneider M.P."/>
            <person name="Vasconcelos V."/>
            <person name="Leao P.N."/>
        </authorList>
    </citation>
    <scope>NUCLEOTIDE SEQUENCE</scope>
    <source>
        <strain evidence="2">LEGE 11467</strain>
    </source>
</reference>
<name>A0A928W0Z0_9CYAN</name>
<protein>
    <submittedName>
        <fullName evidence="2">Uma2 family endonuclease</fullName>
    </submittedName>
</protein>
<dbReference type="Gene3D" id="3.90.1570.10">
    <property type="entry name" value="tt1808, chain A"/>
    <property type="match status" value="1"/>
</dbReference>
<sequence length="202" mass="23373">MIAQIKRKQYTIDEYLELEIASEIRSEYCDGEIIPMTGGTPNHNDIAGHLYILLKSALKGKDYRTFFADQRLCIPSVSLYTYTYPDVMVIEKPLQLQTGRTDTVVNPCFMAEVLSKSTRDYDRGDKFAAYRSIESFREYVLIDQYSIHVEHYVKTAANQWLFSEYDDLNIVLPMSTFEAQIPIADLYENIEIDPISPPKEQK</sequence>